<evidence type="ECO:0000256" key="6">
    <source>
        <dbReference type="RuleBase" id="RU361277"/>
    </source>
</evidence>
<accession>A0A9W4H3Z6</accession>
<evidence type="ECO:0000256" key="5">
    <source>
        <dbReference type="ARBA" id="ARBA00023002"/>
    </source>
</evidence>
<evidence type="ECO:0000256" key="3">
    <source>
        <dbReference type="ARBA" id="ARBA00022723"/>
    </source>
</evidence>
<evidence type="ECO:0000259" key="7">
    <source>
        <dbReference type="SMART" id="SM00829"/>
    </source>
</evidence>
<dbReference type="InterPro" id="IPR020843">
    <property type="entry name" value="ER"/>
</dbReference>
<dbReference type="InterPro" id="IPR002328">
    <property type="entry name" value="ADH_Zn_CS"/>
</dbReference>
<proteinExistence type="inferred from homology"/>
<dbReference type="InterPro" id="IPR013149">
    <property type="entry name" value="ADH-like_C"/>
</dbReference>
<sequence>MKALVYHGPGRSAWQDTPDPEIRDAADAIVRVEAASICGTDLHILKGDVPDVPPGTVLGHEAVGEVVETGSAVRGVRPGDRVLVSCISACGSCRFCREAAYGQCTGGGGWILGHTVDGTQAEYVRVPFADMSLHPLPESVDSREAVLLADIFPTAYEVGVLAGRVRPGDTVAVVGCGPVGLAAIATAQLFSPSRIVAVDVAPTRLEAAKRLGADAIATAGEAEQLVADLTGGLGADVAIEAVGLPAAFELCARMVRPGGHLANVGVHGSPAALHLEDLWSRNLTLRTGLVDTSSTPTLLRMLIDGTLPASSLVTHTFELGRTAEAYDVFGRAADTGALKVVLLGEPPHDTLSVRTGEPV</sequence>
<organism evidence="8 9">
    <name type="scientific">Actinacidiphila bryophytorum</name>
    <dbReference type="NCBI Taxonomy" id="1436133"/>
    <lineage>
        <taxon>Bacteria</taxon>
        <taxon>Bacillati</taxon>
        <taxon>Actinomycetota</taxon>
        <taxon>Actinomycetes</taxon>
        <taxon>Kitasatosporales</taxon>
        <taxon>Streptomycetaceae</taxon>
        <taxon>Actinacidiphila</taxon>
    </lineage>
</organism>
<dbReference type="InterPro" id="IPR011032">
    <property type="entry name" value="GroES-like_sf"/>
</dbReference>
<dbReference type="PANTHER" id="PTHR42813">
    <property type="entry name" value="ZINC-TYPE ALCOHOL DEHYDROGENASE-LIKE"/>
    <property type="match status" value="1"/>
</dbReference>
<feature type="domain" description="Enoyl reductase (ER)" evidence="7">
    <location>
        <begin position="10"/>
        <end position="342"/>
    </location>
</feature>
<comment type="similarity">
    <text evidence="2 6">Belongs to the zinc-containing alcohol dehydrogenase family.</text>
</comment>
<gene>
    <name evidence="8" type="ORF">SBRY_40884</name>
</gene>
<name>A0A9W4H3Z6_9ACTN</name>
<keyword evidence="9" id="KW-1185">Reference proteome</keyword>
<keyword evidence="3 6" id="KW-0479">Metal-binding</keyword>
<dbReference type="SUPFAM" id="SSF51735">
    <property type="entry name" value="NAD(P)-binding Rossmann-fold domains"/>
    <property type="match status" value="1"/>
</dbReference>
<dbReference type="PROSITE" id="PS00059">
    <property type="entry name" value="ADH_ZINC"/>
    <property type="match status" value="1"/>
</dbReference>
<evidence type="ECO:0000256" key="2">
    <source>
        <dbReference type="ARBA" id="ARBA00008072"/>
    </source>
</evidence>
<dbReference type="GO" id="GO:0008270">
    <property type="term" value="F:zinc ion binding"/>
    <property type="evidence" value="ECO:0007669"/>
    <property type="project" value="InterPro"/>
</dbReference>
<evidence type="ECO:0000313" key="8">
    <source>
        <dbReference type="EMBL" id="CAG7648257.1"/>
    </source>
</evidence>
<dbReference type="Gene3D" id="3.40.50.720">
    <property type="entry name" value="NAD(P)-binding Rossmann-like Domain"/>
    <property type="match status" value="1"/>
</dbReference>
<keyword evidence="5" id="KW-0560">Oxidoreductase</keyword>
<reference evidence="8" key="1">
    <citation type="submission" date="2021-06" db="EMBL/GenBank/DDBJ databases">
        <authorList>
            <person name="Arsene-Ploetze F."/>
        </authorList>
    </citation>
    <scope>NUCLEOTIDE SEQUENCE</scope>
    <source>
        <strain evidence="8">SBRY1</strain>
    </source>
</reference>
<dbReference type="InterPro" id="IPR036291">
    <property type="entry name" value="NAD(P)-bd_dom_sf"/>
</dbReference>
<protein>
    <submittedName>
        <fullName evidence="8">Alcohol dehydrogenase</fullName>
    </submittedName>
</protein>
<dbReference type="Pfam" id="PF08240">
    <property type="entry name" value="ADH_N"/>
    <property type="match status" value="1"/>
</dbReference>
<evidence type="ECO:0000313" key="9">
    <source>
        <dbReference type="Proteomes" id="UP001153328"/>
    </source>
</evidence>
<dbReference type="SUPFAM" id="SSF50129">
    <property type="entry name" value="GroES-like"/>
    <property type="match status" value="1"/>
</dbReference>
<dbReference type="CDD" id="cd08286">
    <property type="entry name" value="FDH_like_ADH2"/>
    <property type="match status" value="1"/>
</dbReference>
<dbReference type="InterPro" id="IPR013154">
    <property type="entry name" value="ADH-like_N"/>
</dbReference>
<comment type="caution">
    <text evidence="8">The sequence shown here is derived from an EMBL/GenBank/DDBJ whole genome shotgun (WGS) entry which is preliminary data.</text>
</comment>
<evidence type="ECO:0000256" key="1">
    <source>
        <dbReference type="ARBA" id="ARBA00001947"/>
    </source>
</evidence>
<dbReference type="Proteomes" id="UP001153328">
    <property type="component" value="Unassembled WGS sequence"/>
</dbReference>
<comment type="cofactor">
    <cofactor evidence="1 6">
        <name>Zn(2+)</name>
        <dbReference type="ChEBI" id="CHEBI:29105"/>
    </cofactor>
</comment>
<dbReference type="Pfam" id="PF00107">
    <property type="entry name" value="ADH_zinc_N"/>
    <property type="match status" value="1"/>
</dbReference>
<dbReference type="PANTHER" id="PTHR42813:SF4">
    <property type="entry name" value="NADP-DEPENDENT ISOPROPANOL DEHYDROGENASE"/>
    <property type="match status" value="1"/>
</dbReference>
<dbReference type="SMART" id="SM00829">
    <property type="entry name" value="PKS_ER"/>
    <property type="match status" value="1"/>
</dbReference>
<keyword evidence="4 6" id="KW-0862">Zinc</keyword>
<dbReference type="AlphaFoldDB" id="A0A9W4H3Z6"/>
<dbReference type="EMBL" id="CAJVAX010000018">
    <property type="protein sequence ID" value="CAG7648257.1"/>
    <property type="molecule type" value="Genomic_DNA"/>
</dbReference>
<dbReference type="GO" id="GO:0016491">
    <property type="term" value="F:oxidoreductase activity"/>
    <property type="evidence" value="ECO:0007669"/>
    <property type="project" value="UniProtKB-KW"/>
</dbReference>
<evidence type="ECO:0000256" key="4">
    <source>
        <dbReference type="ARBA" id="ARBA00022833"/>
    </source>
</evidence>
<dbReference type="RefSeq" id="WP_205047782.1">
    <property type="nucleotide sequence ID" value="NZ_CAJVAX010000018.1"/>
</dbReference>
<dbReference type="Gene3D" id="3.90.180.10">
    <property type="entry name" value="Medium-chain alcohol dehydrogenases, catalytic domain"/>
    <property type="match status" value="1"/>
</dbReference>